<dbReference type="SUPFAM" id="SSF54211">
    <property type="entry name" value="Ribosomal protein S5 domain 2-like"/>
    <property type="match status" value="1"/>
</dbReference>
<dbReference type="STRING" id="197461.A3843_03905"/>
<dbReference type="InterPro" id="IPR000795">
    <property type="entry name" value="T_Tr_GTP-bd_dom"/>
</dbReference>
<accession>A0A1U7JLE4</accession>
<dbReference type="SMART" id="SM00838">
    <property type="entry name" value="EFG_C"/>
    <property type="match status" value="1"/>
</dbReference>
<dbReference type="PANTHER" id="PTHR43261">
    <property type="entry name" value="TRANSLATION ELONGATION FACTOR G-RELATED"/>
    <property type="match status" value="1"/>
</dbReference>
<feature type="domain" description="Translation elongation factor EFG/EF2" evidence="8">
    <location>
        <begin position="471"/>
        <end position="588"/>
    </location>
</feature>
<dbReference type="Pfam" id="PF00679">
    <property type="entry name" value="EFG_C"/>
    <property type="match status" value="1"/>
</dbReference>
<evidence type="ECO:0000256" key="6">
    <source>
        <dbReference type="ARBA" id="ARBA00024731"/>
    </source>
</evidence>
<evidence type="ECO:0000313" key="9">
    <source>
        <dbReference type="EMBL" id="OKL45471.1"/>
    </source>
</evidence>
<dbReference type="InterPro" id="IPR005225">
    <property type="entry name" value="Small_GTP-bd"/>
</dbReference>
<comment type="function">
    <text evidence="6">Catalyzes the GTP-dependent ribosomal translocation step during translation elongation. During this step, the ribosome changes from the pre-translocational (PRE) to the post-translocational (POST) state as the newly formed A-site-bound peptidyl-tRNA and P-site-bound deacylated tRNA move to the P and E sites, respectively. Catalyzes the coordinated movement of the two tRNA molecules, the mRNA and conformational changes in the ribosome.</text>
</comment>
<dbReference type="GO" id="GO:0003746">
    <property type="term" value="F:translation elongation factor activity"/>
    <property type="evidence" value="ECO:0007669"/>
    <property type="project" value="UniProtKB-KW"/>
</dbReference>
<dbReference type="InterPro" id="IPR009000">
    <property type="entry name" value="Transl_B-barrel_sf"/>
</dbReference>
<dbReference type="CDD" id="cd03713">
    <property type="entry name" value="EFG_mtEFG_C"/>
    <property type="match status" value="1"/>
</dbReference>
<dbReference type="SUPFAM" id="SSF54980">
    <property type="entry name" value="EF-G C-terminal domain-like"/>
    <property type="match status" value="2"/>
</dbReference>
<gene>
    <name evidence="9" type="ORF">A3843_03905</name>
</gene>
<dbReference type="InterPro" id="IPR047872">
    <property type="entry name" value="EFG_IV"/>
</dbReference>
<evidence type="ECO:0000259" key="8">
    <source>
        <dbReference type="SMART" id="SM00889"/>
    </source>
</evidence>
<keyword evidence="3 9" id="KW-0251">Elongation factor</keyword>
<keyword evidence="4" id="KW-0648">Protein biosynthesis</keyword>
<dbReference type="PANTHER" id="PTHR43261:SF7">
    <property type="entry name" value="ELONGATION FACTOR G-LIKE PROTEIN"/>
    <property type="match status" value="1"/>
</dbReference>
<comment type="caution">
    <text evidence="9">The sequence shown here is derived from an EMBL/GenBank/DDBJ whole genome shotgun (WGS) entry which is preliminary data.</text>
</comment>
<evidence type="ECO:0000256" key="5">
    <source>
        <dbReference type="ARBA" id="ARBA00023134"/>
    </source>
</evidence>
<dbReference type="GO" id="GO:0032790">
    <property type="term" value="P:ribosome disassembly"/>
    <property type="evidence" value="ECO:0007669"/>
    <property type="project" value="TreeGrafter"/>
</dbReference>
<dbReference type="FunFam" id="3.30.230.10:FF:000003">
    <property type="entry name" value="Elongation factor G"/>
    <property type="match status" value="1"/>
</dbReference>
<dbReference type="InterPro" id="IPR041095">
    <property type="entry name" value="EFG_II"/>
</dbReference>
<dbReference type="InterPro" id="IPR027417">
    <property type="entry name" value="P-loop_NTPase"/>
</dbReference>
<dbReference type="AlphaFoldDB" id="A0A1U7JLE4"/>
<dbReference type="GO" id="GO:0003924">
    <property type="term" value="F:GTPase activity"/>
    <property type="evidence" value="ECO:0007669"/>
    <property type="project" value="InterPro"/>
</dbReference>
<dbReference type="SMART" id="SM00889">
    <property type="entry name" value="EFG_IV"/>
    <property type="match status" value="1"/>
</dbReference>
<name>A0A1U7JLE4_9HYPH</name>
<evidence type="ECO:0000256" key="3">
    <source>
        <dbReference type="ARBA" id="ARBA00022768"/>
    </source>
</evidence>
<sequence>MGEKSVGGAGGRVSSPRCVAIVGPFASGKTTLFEALLARTGAIARQGSVTAGTTLGDASEEARSHGMSVEANIADCTYKGDKYTFIDCPGSVEFLSESDAVLSGVDLAIVVAEPDEKKIPALQVILKALEEKRIPHFLFLNKIDKATGRVRDTLAALQPASSVPLLLRQIPIWKDGVASGYIDLALERAFVYHEGEASTVIDLPDEEKARELEARYSMMEMLADHDDHLMEQLLEEVEPEDEVVFEDLGTTMRHCDVVPVFIGCAEKSNGIRRLLKGLRHEAPTISDTRARVGLEPSDPGTLQVLKTYHTQHGGKLSVCRVFSGKLTDSSVLRSVGGEELKPSGLFRMKGAQPIKNDGAVEEGDLIALGKLEEVKTGDTLGIGQAPAVPLDAPQPAEPVLSLAVKAAERKDEVRLSAALTKLIEEDPSLRLVQSQDSGQTLLEGQGEMHLRVAVEKLKGKYGLNVETAEPVVPYQETIRAGTELRRRHKKQSGGHGQFGDVALKIMPQPRGEGHAFSDTITGGVVPKQYIPSVKSGVEEALQKGPLGFPVVDVGVVLTDGSYHSVDSSDQAFRMAAILAMRDGLKECKPVLLEPIDKVTVACPSDATARITAIVSGRRGQILGFDARPGWEGWDEVQALMPESEVGDLIIELRSATAGVASFRRAFDHMEELSGKAADQVITKYGSQMA</sequence>
<dbReference type="InterPro" id="IPR014721">
    <property type="entry name" value="Ribsml_uS5_D2-typ_fold_subgr"/>
</dbReference>
<dbReference type="Gene3D" id="3.30.230.10">
    <property type="match status" value="1"/>
</dbReference>
<dbReference type="CDD" id="cd01434">
    <property type="entry name" value="EFG_mtEFG1_IV"/>
    <property type="match status" value="1"/>
</dbReference>
<proteinExistence type="predicted"/>
<protein>
    <recommendedName>
        <fullName evidence="1">Elongation factor G</fullName>
    </recommendedName>
</protein>
<organism evidence="9 10">
    <name type="scientific">Pseudovibrio exalbescens</name>
    <dbReference type="NCBI Taxonomy" id="197461"/>
    <lineage>
        <taxon>Bacteria</taxon>
        <taxon>Pseudomonadati</taxon>
        <taxon>Pseudomonadota</taxon>
        <taxon>Alphaproteobacteria</taxon>
        <taxon>Hyphomicrobiales</taxon>
        <taxon>Stappiaceae</taxon>
        <taxon>Pseudovibrio</taxon>
    </lineage>
</organism>
<dbReference type="InterPro" id="IPR009022">
    <property type="entry name" value="EFG_III"/>
</dbReference>
<keyword evidence="5" id="KW-0342">GTP-binding</keyword>
<dbReference type="InterPro" id="IPR035649">
    <property type="entry name" value="EFG_V"/>
</dbReference>
<dbReference type="Pfam" id="PF03764">
    <property type="entry name" value="EFG_IV"/>
    <property type="match status" value="1"/>
</dbReference>
<reference evidence="9 10" key="1">
    <citation type="submission" date="2016-03" db="EMBL/GenBank/DDBJ databases">
        <title>Genome sequence of Nesiotobacter sp. nov., a moderately halophilic alphaproteobacterium isolated from the Yellow Sea, China.</title>
        <authorList>
            <person name="Zhang G."/>
            <person name="Zhang R."/>
        </authorList>
    </citation>
    <scope>NUCLEOTIDE SEQUENCE [LARGE SCALE GENOMIC DNA]</scope>
    <source>
        <strain evidence="9 10">WB1-6</strain>
    </source>
</reference>
<dbReference type="GO" id="GO:0005525">
    <property type="term" value="F:GTP binding"/>
    <property type="evidence" value="ECO:0007669"/>
    <property type="project" value="UniProtKB-KW"/>
</dbReference>
<dbReference type="InterPro" id="IPR035647">
    <property type="entry name" value="EFG_III/V"/>
</dbReference>
<dbReference type="Pfam" id="PF00009">
    <property type="entry name" value="GTP_EFTU"/>
    <property type="match status" value="1"/>
</dbReference>
<keyword evidence="2" id="KW-0547">Nucleotide-binding</keyword>
<dbReference type="Gene3D" id="3.30.70.870">
    <property type="entry name" value="Elongation Factor G (Translational Gtpase), domain 3"/>
    <property type="match status" value="1"/>
</dbReference>
<evidence type="ECO:0000256" key="2">
    <source>
        <dbReference type="ARBA" id="ARBA00022741"/>
    </source>
</evidence>
<dbReference type="Gene3D" id="2.40.30.10">
    <property type="entry name" value="Translation factors"/>
    <property type="match status" value="1"/>
</dbReference>
<dbReference type="Proteomes" id="UP000185783">
    <property type="component" value="Unassembled WGS sequence"/>
</dbReference>
<dbReference type="CDD" id="cd16262">
    <property type="entry name" value="EFG_III"/>
    <property type="match status" value="1"/>
</dbReference>
<evidence type="ECO:0000256" key="4">
    <source>
        <dbReference type="ARBA" id="ARBA00022917"/>
    </source>
</evidence>
<dbReference type="OrthoDB" id="9802948at2"/>
<dbReference type="InterPro" id="IPR005517">
    <property type="entry name" value="Transl_elong_EFG/EF2_IV"/>
</dbReference>
<dbReference type="GO" id="GO:0097216">
    <property type="term" value="F:guanosine tetraphosphate binding"/>
    <property type="evidence" value="ECO:0007669"/>
    <property type="project" value="UniProtKB-ARBA"/>
</dbReference>
<evidence type="ECO:0000256" key="1">
    <source>
        <dbReference type="ARBA" id="ARBA00017872"/>
    </source>
</evidence>
<keyword evidence="10" id="KW-1185">Reference proteome</keyword>
<dbReference type="InterPro" id="IPR020568">
    <property type="entry name" value="Ribosomal_Su5_D2-typ_SF"/>
</dbReference>
<feature type="domain" description="Elongation factor EFG" evidence="7">
    <location>
        <begin position="590"/>
        <end position="680"/>
    </location>
</feature>
<dbReference type="NCBIfam" id="NF009379">
    <property type="entry name" value="PRK12740.1-3"/>
    <property type="match status" value="1"/>
</dbReference>
<dbReference type="EMBL" id="LVVZ01000005">
    <property type="protein sequence ID" value="OKL45471.1"/>
    <property type="molecule type" value="Genomic_DNA"/>
</dbReference>
<dbReference type="Pfam" id="PF14492">
    <property type="entry name" value="EFG_III"/>
    <property type="match status" value="1"/>
</dbReference>
<dbReference type="Gene3D" id="3.40.50.300">
    <property type="entry name" value="P-loop containing nucleotide triphosphate hydrolases"/>
    <property type="match status" value="1"/>
</dbReference>
<evidence type="ECO:0000313" key="10">
    <source>
        <dbReference type="Proteomes" id="UP000185783"/>
    </source>
</evidence>
<dbReference type="NCBIfam" id="TIGR00231">
    <property type="entry name" value="small_GTP"/>
    <property type="match status" value="1"/>
</dbReference>
<dbReference type="RefSeq" id="WP_028480033.1">
    <property type="nucleotide sequence ID" value="NZ_LVVZ01000005.1"/>
</dbReference>
<dbReference type="InterPro" id="IPR000640">
    <property type="entry name" value="EFG_V-like"/>
</dbReference>
<dbReference type="Gene3D" id="3.30.70.240">
    <property type="match status" value="1"/>
</dbReference>
<dbReference type="CDD" id="cd04170">
    <property type="entry name" value="EF-G_bact"/>
    <property type="match status" value="1"/>
</dbReference>
<dbReference type="SUPFAM" id="SSF52540">
    <property type="entry name" value="P-loop containing nucleoside triphosphate hydrolases"/>
    <property type="match status" value="1"/>
</dbReference>
<evidence type="ECO:0000259" key="7">
    <source>
        <dbReference type="SMART" id="SM00838"/>
    </source>
</evidence>
<dbReference type="SUPFAM" id="SSF50447">
    <property type="entry name" value="Translation proteins"/>
    <property type="match status" value="1"/>
</dbReference>